<proteinExistence type="predicted"/>
<dbReference type="AlphaFoldDB" id="A0A4Z2IGL8"/>
<dbReference type="Proteomes" id="UP000314294">
    <property type="component" value="Unassembled WGS sequence"/>
</dbReference>
<reference evidence="1 2" key="1">
    <citation type="submission" date="2019-03" db="EMBL/GenBank/DDBJ databases">
        <title>First draft genome of Liparis tanakae, snailfish: a comprehensive survey of snailfish specific genes.</title>
        <authorList>
            <person name="Kim W."/>
            <person name="Song I."/>
            <person name="Jeong J.-H."/>
            <person name="Kim D."/>
            <person name="Kim S."/>
            <person name="Ryu S."/>
            <person name="Song J.Y."/>
            <person name="Lee S.K."/>
        </authorList>
    </citation>
    <scope>NUCLEOTIDE SEQUENCE [LARGE SCALE GENOMIC DNA]</scope>
    <source>
        <tissue evidence="1">Muscle</tissue>
    </source>
</reference>
<evidence type="ECO:0000313" key="2">
    <source>
        <dbReference type="Proteomes" id="UP000314294"/>
    </source>
</evidence>
<gene>
    <name evidence="1" type="ORF">EYF80_012638</name>
</gene>
<sequence length="148" mass="16567">MHKHDMFTALLAGRGAYCDTRKSTCTVMMMVRAVNKRARQGNSQLKLVLGLCPCIQPLAFSMALPTSLCILPQGLQASLTRLLDTFKALCLDFEVKEKKHTLLGDEQQTGRSQGHKGDFLFVPLRDAYRQNDMPRLNGSLRLPGLLYL</sequence>
<name>A0A4Z2IGL8_9TELE</name>
<protein>
    <submittedName>
        <fullName evidence="1">Uncharacterized protein</fullName>
    </submittedName>
</protein>
<evidence type="ECO:0000313" key="1">
    <source>
        <dbReference type="EMBL" id="TNN77169.1"/>
    </source>
</evidence>
<accession>A0A4Z2IGL8</accession>
<dbReference type="EMBL" id="SRLO01000086">
    <property type="protein sequence ID" value="TNN77169.1"/>
    <property type="molecule type" value="Genomic_DNA"/>
</dbReference>
<comment type="caution">
    <text evidence="1">The sequence shown here is derived from an EMBL/GenBank/DDBJ whole genome shotgun (WGS) entry which is preliminary data.</text>
</comment>
<keyword evidence="2" id="KW-1185">Reference proteome</keyword>
<organism evidence="1 2">
    <name type="scientific">Liparis tanakae</name>
    <name type="common">Tanaka's snailfish</name>
    <dbReference type="NCBI Taxonomy" id="230148"/>
    <lineage>
        <taxon>Eukaryota</taxon>
        <taxon>Metazoa</taxon>
        <taxon>Chordata</taxon>
        <taxon>Craniata</taxon>
        <taxon>Vertebrata</taxon>
        <taxon>Euteleostomi</taxon>
        <taxon>Actinopterygii</taxon>
        <taxon>Neopterygii</taxon>
        <taxon>Teleostei</taxon>
        <taxon>Neoteleostei</taxon>
        <taxon>Acanthomorphata</taxon>
        <taxon>Eupercaria</taxon>
        <taxon>Perciformes</taxon>
        <taxon>Cottioidei</taxon>
        <taxon>Cottales</taxon>
        <taxon>Liparidae</taxon>
        <taxon>Liparis</taxon>
    </lineage>
</organism>